<sequence length="151" mass="17670">PSYSIMYVPGGYYLPYVECHTYNLHIFSREEPQKWNFYGKKTDEIRYVTLLHDEHEAFYPWMLSPYSLSIHSPVVPESPLSSGKALTLGKQYKVSIRLEEEHLLPHPYATKCTDYDTLWRQNDKTGPRSQQVSSLTLLLNETFMYLILSIS</sequence>
<gene>
    <name evidence="1" type="primary">AVEN_235582_1</name>
    <name evidence="1" type="ORF">CDAR_523301</name>
</gene>
<dbReference type="Proteomes" id="UP001054837">
    <property type="component" value="Unassembled WGS sequence"/>
</dbReference>
<dbReference type="AlphaFoldDB" id="A0AAV4X579"/>
<name>A0AAV4X579_9ARAC</name>
<feature type="non-terminal residue" evidence="1">
    <location>
        <position position="1"/>
    </location>
</feature>
<comment type="caution">
    <text evidence="1">The sequence shown here is derived from an EMBL/GenBank/DDBJ whole genome shotgun (WGS) entry which is preliminary data.</text>
</comment>
<keyword evidence="2" id="KW-1185">Reference proteome</keyword>
<reference evidence="1 2" key="1">
    <citation type="submission" date="2021-06" db="EMBL/GenBank/DDBJ databases">
        <title>Caerostris darwini draft genome.</title>
        <authorList>
            <person name="Kono N."/>
            <person name="Arakawa K."/>
        </authorList>
    </citation>
    <scope>NUCLEOTIDE SEQUENCE [LARGE SCALE GENOMIC DNA]</scope>
</reference>
<dbReference type="EMBL" id="BPLQ01015551">
    <property type="protein sequence ID" value="GIY88953.1"/>
    <property type="molecule type" value="Genomic_DNA"/>
</dbReference>
<proteinExistence type="predicted"/>
<protein>
    <submittedName>
        <fullName evidence="1">Uncharacterized protein</fullName>
    </submittedName>
</protein>
<evidence type="ECO:0000313" key="1">
    <source>
        <dbReference type="EMBL" id="GIY88953.1"/>
    </source>
</evidence>
<accession>A0AAV4X579</accession>
<organism evidence="1 2">
    <name type="scientific">Caerostris darwini</name>
    <dbReference type="NCBI Taxonomy" id="1538125"/>
    <lineage>
        <taxon>Eukaryota</taxon>
        <taxon>Metazoa</taxon>
        <taxon>Ecdysozoa</taxon>
        <taxon>Arthropoda</taxon>
        <taxon>Chelicerata</taxon>
        <taxon>Arachnida</taxon>
        <taxon>Araneae</taxon>
        <taxon>Araneomorphae</taxon>
        <taxon>Entelegynae</taxon>
        <taxon>Araneoidea</taxon>
        <taxon>Araneidae</taxon>
        <taxon>Caerostris</taxon>
    </lineage>
</organism>
<evidence type="ECO:0000313" key="2">
    <source>
        <dbReference type="Proteomes" id="UP001054837"/>
    </source>
</evidence>